<keyword evidence="9" id="KW-1185">Reference proteome</keyword>
<dbReference type="EMBL" id="VUOC01000001">
    <property type="protein sequence ID" value="KAA2245684.1"/>
    <property type="molecule type" value="Genomic_DNA"/>
</dbReference>
<evidence type="ECO:0000259" key="7">
    <source>
        <dbReference type="Pfam" id="PF14322"/>
    </source>
</evidence>
<evidence type="ECO:0000256" key="1">
    <source>
        <dbReference type="ARBA" id="ARBA00004442"/>
    </source>
</evidence>
<comment type="subcellular location">
    <subcellularLocation>
        <location evidence="1">Cell outer membrane</location>
    </subcellularLocation>
</comment>
<evidence type="ECO:0000256" key="3">
    <source>
        <dbReference type="ARBA" id="ARBA00022729"/>
    </source>
</evidence>
<dbReference type="InterPro" id="IPR011990">
    <property type="entry name" value="TPR-like_helical_dom_sf"/>
</dbReference>
<dbReference type="SUPFAM" id="SSF48452">
    <property type="entry name" value="TPR-like"/>
    <property type="match status" value="1"/>
</dbReference>
<dbReference type="Proteomes" id="UP000324611">
    <property type="component" value="Unassembled WGS sequence"/>
</dbReference>
<evidence type="ECO:0000256" key="4">
    <source>
        <dbReference type="ARBA" id="ARBA00023136"/>
    </source>
</evidence>
<dbReference type="InterPro" id="IPR033985">
    <property type="entry name" value="SusD-like_N"/>
</dbReference>
<evidence type="ECO:0000256" key="2">
    <source>
        <dbReference type="ARBA" id="ARBA00006275"/>
    </source>
</evidence>
<feature type="domain" description="SusD-like N-terminal" evidence="7">
    <location>
        <begin position="44"/>
        <end position="222"/>
    </location>
</feature>
<reference evidence="8 9" key="1">
    <citation type="submission" date="2019-09" db="EMBL/GenBank/DDBJ databases">
        <title>Chitinophaga ginsengihumi sp. nov., isolated from soil of ginseng rhizosphere.</title>
        <authorList>
            <person name="Lee J."/>
        </authorList>
    </citation>
    <scope>NUCLEOTIDE SEQUENCE [LARGE SCALE GENOMIC DNA]</scope>
    <source>
        <strain evidence="8 9">BN140078</strain>
    </source>
</reference>
<dbReference type="CDD" id="cd08977">
    <property type="entry name" value="SusD"/>
    <property type="match status" value="1"/>
</dbReference>
<proteinExistence type="inferred from homology"/>
<evidence type="ECO:0000313" key="9">
    <source>
        <dbReference type="Proteomes" id="UP000324611"/>
    </source>
</evidence>
<comment type="similarity">
    <text evidence="2">Belongs to the SusD family.</text>
</comment>
<reference evidence="8 9" key="2">
    <citation type="submission" date="2019-09" db="EMBL/GenBank/DDBJ databases">
        <authorList>
            <person name="Jin C."/>
        </authorList>
    </citation>
    <scope>NUCLEOTIDE SEQUENCE [LARGE SCALE GENOMIC DNA]</scope>
    <source>
        <strain evidence="8 9">BN140078</strain>
    </source>
</reference>
<sequence length="483" mass="53813">MIMKYLLYPVLFSCLLLGSCGKGFFDQYPGDVLSNANFYTQSGDFEQGLNAAYANLRNNYRWWYVFGDMTSDDVYNWKRNNSSTIIQFNESNISSDNSLLNDLWNSSYATIARCNIVAGRIGNITMDETLKQRYTGEAKFLRALIYFNLVRVFGDVPLVLTEVTAAQQSFGFAREASDKVYAQIVQDLKDAAATLPDVYTKNNDIGRATSIAAKSLLGKVYLTRKQYPEAAAILQEVIGSGIPALLPTYTDVFSPDNPNNKEIIFAVQYGRGFDPQQGSPFGNDVAPNEPVNKIVVAAGNGQGTFLVTDDLAQAFTTADTRKQAIDSATGTRKYYFTNKYFDPAITKANDAANDWIVLRYADVLLMAAEAYNEQGQVTPALTYMNEVRHRAALTASATTDKGTLRTEIAQERRLELNCEGHRWFDLVRTGQAKTVMNAFFEKYKADDDQAGKSSTIQDNELIFPIPGFQVNLNPEKIKQNPGY</sequence>
<feature type="domain" description="RagB/SusD" evidence="6">
    <location>
        <begin position="330"/>
        <end position="483"/>
    </location>
</feature>
<accession>A0A5B2W3H7</accession>
<gene>
    <name evidence="8" type="ORF">F0L74_06940</name>
</gene>
<keyword evidence="3" id="KW-0732">Signal</keyword>
<dbReference type="Pfam" id="PF14322">
    <property type="entry name" value="SusD-like_3"/>
    <property type="match status" value="1"/>
</dbReference>
<dbReference type="AlphaFoldDB" id="A0A5B2W3H7"/>
<dbReference type="GO" id="GO:0009279">
    <property type="term" value="C:cell outer membrane"/>
    <property type="evidence" value="ECO:0007669"/>
    <property type="project" value="UniProtKB-SubCell"/>
</dbReference>
<dbReference type="InterPro" id="IPR012944">
    <property type="entry name" value="SusD_RagB_dom"/>
</dbReference>
<comment type="caution">
    <text evidence="8">The sequence shown here is derived from an EMBL/GenBank/DDBJ whole genome shotgun (WGS) entry which is preliminary data.</text>
</comment>
<keyword evidence="4" id="KW-0472">Membrane</keyword>
<dbReference type="Pfam" id="PF07980">
    <property type="entry name" value="SusD_RagB"/>
    <property type="match status" value="1"/>
</dbReference>
<evidence type="ECO:0000256" key="5">
    <source>
        <dbReference type="ARBA" id="ARBA00023237"/>
    </source>
</evidence>
<keyword evidence="5" id="KW-0998">Cell outer membrane</keyword>
<organism evidence="8 9">
    <name type="scientific">Chitinophaga agrisoli</name>
    <dbReference type="NCBI Taxonomy" id="2607653"/>
    <lineage>
        <taxon>Bacteria</taxon>
        <taxon>Pseudomonadati</taxon>
        <taxon>Bacteroidota</taxon>
        <taxon>Chitinophagia</taxon>
        <taxon>Chitinophagales</taxon>
        <taxon>Chitinophagaceae</taxon>
        <taxon>Chitinophaga</taxon>
    </lineage>
</organism>
<evidence type="ECO:0000259" key="6">
    <source>
        <dbReference type="Pfam" id="PF07980"/>
    </source>
</evidence>
<evidence type="ECO:0000313" key="8">
    <source>
        <dbReference type="EMBL" id="KAA2245684.1"/>
    </source>
</evidence>
<dbReference type="PROSITE" id="PS51257">
    <property type="entry name" value="PROKAR_LIPOPROTEIN"/>
    <property type="match status" value="1"/>
</dbReference>
<name>A0A5B2W3H7_9BACT</name>
<dbReference type="Gene3D" id="1.25.40.390">
    <property type="match status" value="1"/>
</dbReference>
<protein>
    <submittedName>
        <fullName evidence="8">RagB/SusD family nutrient uptake outer membrane protein</fullName>
    </submittedName>
</protein>